<dbReference type="CDD" id="cd00950">
    <property type="entry name" value="DHDPS"/>
    <property type="match status" value="1"/>
</dbReference>
<dbReference type="PROSITE" id="PS00665">
    <property type="entry name" value="DHDPS_1"/>
    <property type="match status" value="1"/>
</dbReference>
<evidence type="ECO:0000256" key="14">
    <source>
        <dbReference type="PIRSR" id="PIRSR001365-1"/>
    </source>
</evidence>
<comment type="pathway">
    <text evidence="2 12">Amino-acid biosynthesis; L-lysine biosynthesis via DAP pathway; (S)-tetrahydrodipicolinate from L-aspartate: step 3/4.</text>
</comment>
<dbReference type="SMART" id="SM01130">
    <property type="entry name" value="DHDPS"/>
    <property type="match status" value="1"/>
</dbReference>
<keyword evidence="7 12" id="KW-0220">Diaminopimelate biosynthesis</keyword>
<keyword evidence="6 12" id="KW-0028">Amino-acid biosynthesis</keyword>
<keyword evidence="10 12" id="KW-0704">Schiff base</keyword>
<keyword evidence="8 12" id="KW-0457">Lysine biosynthesis</keyword>
<feature type="site" description="Part of a proton relay during catalysis" evidence="12">
    <location>
        <position position="107"/>
    </location>
</feature>
<dbReference type="InterPro" id="IPR020624">
    <property type="entry name" value="Schiff_base-form_aldolases_CS"/>
</dbReference>
<dbReference type="Gene3D" id="3.20.20.70">
    <property type="entry name" value="Aldolase class I"/>
    <property type="match status" value="1"/>
</dbReference>
<evidence type="ECO:0000256" key="12">
    <source>
        <dbReference type="HAMAP-Rule" id="MF_00418"/>
    </source>
</evidence>
<gene>
    <name evidence="12" type="primary">dapA</name>
    <name evidence="16" type="ORF">BA177_10515</name>
</gene>
<comment type="similarity">
    <text evidence="3 12 13">Belongs to the DapA family.</text>
</comment>
<dbReference type="InterPro" id="IPR020625">
    <property type="entry name" value="Schiff_base-form_aldolases_AS"/>
</dbReference>
<dbReference type="GO" id="GO:0009089">
    <property type="term" value="P:lysine biosynthetic process via diaminopimelate"/>
    <property type="evidence" value="ECO:0007669"/>
    <property type="project" value="UniProtKB-UniRule"/>
</dbReference>
<evidence type="ECO:0000256" key="9">
    <source>
        <dbReference type="ARBA" id="ARBA00023239"/>
    </source>
</evidence>
<dbReference type="PRINTS" id="PR00146">
    <property type="entry name" value="DHPICSNTHASE"/>
</dbReference>
<keyword evidence="9 12" id="KW-0456">Lyase</keyword>
<evidence type="ECO:0000256" key="2">
    <source>
        <dbReference type="ARBA" id="ARBA00005120"/>
    </source>
</evidence>
<dbReference type="STRING" id="1548547.BA177_10515"/>
<feature type="active site" description="Proton donor/acceptor" evidence="12 14">
    <location>
        <position position="133"/>
    </location>
</feature>
<dbReference type="EMBL" id="CP016268">
    <property type="protein sequence ID" value="ANO51577.1"/>
    <property type="molecule type" value="Genomic_DNA"/>
</dbReference>
<dbReference type="GO" id="GO:0019877">
    <property type="term" value="P:diaminopimelate biosynthetic process"/>
    <property type="evidence" value="ECO:0007669"/>
    <property type="project" value="UniProtKB-UniRule"/>
</dbReference>
<dbReference type="PANTHER" id="PTHR12128">
    <property type="entry name" value="DIHYDRODIPICOLINATE SYNTHASE"/>
    <property type="match status" value="1"/>
</dbReference>
<evidence type="ECO:0000256" key="3">
    <source>
        <dbReference type="ARBA" id="ARBA00007592"/>
    </source>
</evidence>
<evidence type="ECO:0000256" key="1">
    <source>
        <dbReference type="ARBA" id="ARBA00003294"/>
    </source>
</evidence>
<dbReference type="HAMAP" id="MF_00418">
    <property type="entry name" value="DapA"/>
    <property type="match status" value="1"/>
</dbReference>
<dbReference type="PIRSF" id="PIRSF001365">
    <property type="entry name" value="DHDPS"/>
    <property type="match status" value="1"/>
</dbReference>
<feature type="site" description="Part of a proton relay during catalysis" evidence="12">
    <location>
        <position position="44"/>
    </location>
</feature>
<dbReference type="InterPro" id="IPR005263">
    <property type="entry name" value="DapA"/>
</dbReference>
<comment type="catalytic activity">
    <reaction evidence="11 12">
        <text>L-aspartate 4-semialdehyde + pyruvate = (2S,4S)-4-hydroxy-2,3,4,5-tetrahydrodipicolinate + H2O + H(+)</text>
        <dbReference type="Rhea" id="RHEA:34171"/>
        <dbReference type="ChEBI" id="CHEBI:15361"/>
        <dbReference type="ChEBI" id="CHEBI:15377"/>
        <dbReference type="ChEBI" id="CHEBI:15378"/>
        <dbReference type="ChEBI" id="CHEBI:67139"/>
        <dbReference type="ChEBI" id="CHEBI:537519"/>
        <dbReference type="EC" id="4.3.3.7"/>
    </reaction>
</comment>
<dbReference type="Proteomes" id="UP000092695">
    <property type="component" value="Chromosome"/>
</dbReference>
<dbReference type="EC" id="4.3.3.7" evidence="4 12"/>
<dbReference type="InterPro" id="IPR002220">
    <property type="entry name" value="DapA-like"/>
</dbReference>
<evidence type="ECO:0000256" key="7">
    <source>
        <dbReference type="ARBA" id="ARBA00022915"/>
    </source>
</evidence>
<evidence type="ECO:0000256" key="8">
    <source>
        <dbReference type="ARBA" id="ARBA00023154"/>
    </source>
</evidence>
<dbReference type="GO" id="GO:0008840">
    <property type="term" value="F:4-hydroxy-tetrahydrodipicolinate synthase activity"/>
    <property type="evidence" value="ECO:0007669"/>
    <property type="project" value="UniProtKB-UniRule"/>
</dbReference>
<evidence type="ECO:0000256" key="15">
    <source>
        <dbReference type="PIRSR" id="PIRSR001365-2"/>
    </source>
</evidence>
<comment type="caution">
    <text evidence="12">Was originally thought to be a dihydrodipicolinate synthase (DHDPS), catalyzing the condensation of (S)-aspartate-beta-semialdehyde [(S)-ASA] and pyruvate to dihydrodipicolinate (DHDP). However, it was shown in E.coli that the product of the enzymatic reaction is not dihydrodipicolinate but in fact (4S)-4-hydroxy-2,3,4,5-tetrahydro-(2S)-dipicolinic acid (HTPA), and that the consecutive dehydration reaction leading to DHDP is not spontaneous but catalyzed by DapB.</text>
</comment>
<dbReference type="SUPFAM" id="SSF51569">
    <property type="entry name" value="Aldolase"/>
    <property type="match status" value="1"/>
</dbReference>
<evidence type="ECO:0000256" key="4">
    <source>
        <dbReference type="ARBA" id="ARBA00012086"/>
    </source>
</evidence>
<dbReference type="RefSeq" id="WP_068616053.1">
    <property type="nucleotide sequence ID" value="NZ_CP016268.1"/>
</dbReference>
<keyword evidence="5 12" id="KW-0963">Cytoplasm</keyword>
<accession>A0A193LGD9</accession>
<evidence type="ECO:0000313" key="17">
    <source>
        <dbReference type="Proteomes" id="UP000092695"/>
    </source>
</evidence>
<evidence type="ECO:0000313" key="16">
    <source>
        <dbReference type="EMBL" id="ANO51577.1"/>
    </source>
</evidence>
<evidence type="ECO:0000256" key="11">
    <source>
        <dbReference type="ARBA" id="ARBA00047836"/>
    </source>
</evidence>
<dbReference type="PANTHER" id="PTHR12128:SF66">
    <property type="entry name" value="4-HYDROXY-2-OXOGLUTARATE ALDOLASE, MITOCHONDRIAL"/>
    <property type="match status" value="1"/>
</dbReference>
<feature type="binding site" evidence="12 15">
    <location>
        <position position="45"/>
    </location>
    <ligand>
        <name>pyruvate</name>
        <dbReference type="ChEBI" id="CHEBI:15361"/>
    </ligand>
</feature>
<dbReference type="AlphaFoldDB" id="A0A193LGD9"/>
<proteinExistence type="inferred from homology"/>
<keyword evidence="17" id="KW-1185">Reference proteome</keyword>
<dbReference type="PROSITE" id="PS00666">
    <property type="entry name" value="DHDPS_2"/>
    <property type="match status" value="1"/>
</dbReference>
<evidence type="ECO:0000256" key="13">
    <source>
        <dbReference type="PIRNR" id="PIRNR001365"/>
    </source>
</evidence>
<dbReference type="KEGG" id="woc:BA177_10515"/>
<name>A0A193LGD9_9GAMM</name>
<dbReference type="NCBIfam" id="TIGR00674">
    <property type="entry name" value="dapA"/>
    <property type="match status" value="1"/>
</dbReference>
<dbReference type="UniPathway" id="UPA00034">
    <property type="reaction ID" value="UER00017"/>
</dbReference>
<sequence length="296" mass="31620">MFEGSLVALVTPFDSRNRVDYGAVERLVEFHVAAGSNGLVVAGTTGESATLLKGEHAELIKNVVDMVAGRMPVIAGTGSNSTSQTIDLSLEVAECGIDAYLMVAPYYNKPVQEGIYQHFVTIAEQVDKPIMLYNVPGRTVTDILPETVARLAAHPKIFGIKEATGSVQRLKDIKALVPDSFRLFSGDDFTVCDFIEVGGHGVVTVSGNLAPAALATLCRLASNGELEAARALDATLQPLNTALFVESNPIPVKWALAEMGLIEAHIRLPLTPFSERYHEQMINAMNTAGIALKAAS</sequence>
<feature type="binding site" evidence="12 15">
    <location>
        <position position="203"/>
    </location>
    <ligand>
        <name>pyruvate</name>
        <dbReference type="ChEBI" id="CHEBI:15361"/>
    </ligand>
</feature>
<organism evidence="16 17">
    <name type="scientific">Woeseia oceani</name>
    <dbReference type="NCBI Taxonomy" id="1548547"/>
    <lineage>
        <taxon>Bacteria</taxon>
        <taxon>Pseudomonadati</taxon>
        <taxon>Pseudomonadota</taxon>
        <taxon>Gammaproteobacteria</taxon>
        <taxon>Woeseiales</taxon>
        <taxon>Woeseiaceae</taxon>
        <taxon>Woeseia</taxon>
    </lineage>
</organism>
<comment type="function">
    <text evidence="1 12">Catalyzes the condensation of (S)-aspartate-beta-semialdehyde [(S)-ASA] and pyruvate to 4-hydroxy-tetrahydrodipicolinate (HTPA).</text>
</comment>
<dbReference type="Pfam" id="PF00701">
    <property type="entry name" value="DHDPS"/>
    <property type="match status" value="1"/>
</dbReference>
<dbReference type="InterPro" id="IPR013785">
    <property type="entry name" value="Aldolase_TIM"/>
</dbReference>
<comment type="subcellular location">
    <subcellularLocation>
        <location evidence="12">Cytoplasm</location>
    </subcellularLocation>
</comment>
<evidence type="ECO:0000256" key="6">
    <source>
        <dbReference type="ARBA" id="ARBA00022605"/>
    </source>
</evidence>
<dbReference type="GO" id="GO:0005829">
    <property type="term" value="C:cytosol"/>
    <property type="evidence" value="ECO:0007669"/>
    <property type="project" value="TreeGrafter"/>
</dbReference>
<evidence type="ECO:0000256" key="10">
    <source>
        <dbReference type="ARBA" id="ARBA00023270"/>
    </source>
</evidence>
<comment type="subunit">
    <text evidence="12">Homotetramer; dimer of dimers.</text>
</comment>
<dbReference type="OrthoDB" id="9782828at2"/>
<protein>
    <recommendedName>
        <fullName evidence="4 12">4-hydroxy-tetrahydrodipicolinate synthase</fullName>
        <shortName evidence="12">HTPA synthase</shortName>
        <ecNumber evidence="4 12">4.3.3.7</ecNumber>
    </recommendedName>
</protein>
<evidence type="ECO:0000256" key="5">
    <source>
        <dbReference type="ARBA" id="ARBA00022490"/>
    </source>
</evidence>
<feature type="active site" description="Schiff-base intermediate with substrate" evidence="12 14">
    <location>
        <position position="161"/>
    </location>
</feature>
<reference evidence="16 17" key="1">
    <citation type="submission" date="2016-06" db="EMBL/GenBank/DDBJ databases">
        <title>Complete genome sequence of a deep-branching marine Gamma Proteobacterium Woeseia oceani type strain XK5.</title>
        <authorList>
            <person name="Mu D."/>
            <person name="Du Z."/>
        </authorList>
    </citation>
    <scope>NUCLEOTIDE SEQUENCE [LARGE SCALE GENOMIC DNA]</scope>
    <source>
        <strain evidence="16 17">XK5</strain>
    </source>
</reference>